<organism evidence="2 3">
    <name type="scientific">Williamsia marianensis</name>
    <dbReference type="NCBI Taxonomy" id="85044"/>
    <lineage>
        <taxon>Bacteria</taxon>
        <taxon>Bacillati</taxon>
        <taxon>Actinomycetota</taxon>
        <taxon>Actinomycetes</taxon>
        <taxon>Mycobacteriales</taxon>
        <taxon>Nocardiaceae</taxon>
        <taxon>Williamsia</taxon>
    </lineage>
</organism>
<keyword evidence="3" id="KW-1185">Reference proteome</keyword>
<dbReference type="Proteomes" id="UP001185792">
    <property type="component" value="Unassembled WGS sequence"/>
</dbReference>
<sequence>MSRIRQIKLPVTDLEKSARWYRDLLDLRLAHEFEEQGVVRGVALADPESGVVVGLREREHCEGKPRMDGFDVVAFELESADAVHEFAARCDQDAIEHGGVQDRGPFGVALDVPDPDGTVLRFVAGQFVSDDFTGLSFGDGPPQMYTEPRLSI</sequence>
<feature type="domain" description="VOC" evidence="1">
    <location>
        <begin position="3"/>
        <end position="125"/>
    </location>
</feature>
<gene>
    <name evidence="2" type="ORF">R4198_08130</name>
</gene>
<accession>A0ABU4EUM5</accession>
<dbReference type="InterPro" id="IPR029068">
    <property type="entry name" value="Glyas_Bleomycin-R_OHBP_Dase"/>
</dbReference>
<dbReference type="Gene3D" id="3.10.180.10">
    <property type="entry name" value="2,3-Dihydroxybiphenyl 1,2-Dioxygenase, domain 1"/>
    <property type="match status" value="1"/>
</dbReference>
<dbReference type="InterPro" id="IPR004360">
    <property type="entry name" value="Glyas_Fos-R_dOase_dom"/>
</dbReference>
<evidence type="ECO:0000259" key="1">
    <source>
        <dbReference type="PROSITE" id="PS51819"/>
    </source>
</evidence>
<evidence type="ECO:0000313" key="2">
    <source>
        <dbReference type="EMBL" id="MDV7133661.1"/>
    </source>
</evidence>
<dbReference type="Pfam" id="PF00903">
    <property type="entry name" value="Glyoxalase"/>
    <property type="match status" value="1"/>
</dbReference>
<dbReference type="EMBL" id="JAWLUM010000001">
    <property type="protein sequence ID" value="MDV7133661.1"/>
    <property type="molecule type" value="Genomic_DNA"/>
</dbReference>
<reference evidence="2 3" key="1">
    <citation type="submission" date="2023-10" db="EMBL/GenBank/DDBJ databases">
        <title>Development of a sustainable strategy for remediation of hydrocarbon-contaminated territories based on the waste exchange concept.</title>
        <authorList>
            <person name="Krivoruchko A."/>
        </authorList>
    </citation>
    <scope>NUCLEOTIDE SEQUENCE [LARGE SCALE GENOMIC DNA]</scope>
    <source>
        <strain evidence="2 3">IEGM 1236</strain>
    </source>
</reference>
<evidence type="ECO:0000313" key="3">
    <source>
        <dbReference type="Proteomes" id="UP001185792"/>
    </source>
</evidence>
<dbReference type="CDD" id="cd06587">
    <property type="entry name" value="VOC"/>
    <property type="match status" value="1"/>
</dbReference>
<name>A0ABU4EUM5_WILMA</name>
<dbReference type="RefSeq" id="WP_317712679.1">
    <property type="nucleotide sequence ID" value="NZ_JAHVCV010000001.1"/>
</dbReference>
<dbReference type="SUPFAM" id="SSF54593">
    <property type="entry name" value="Glyoxalase/Bleomycin resistance protein/Dihydroxybiphenyl dioxygenase"/>
    <property type="match status" value="1"/>
</dbReference>
<protein>
    <submittedName>
        <fullName evidence="2">VOC family protein</fullName>
    </submittedName>
</protein>
<dbReference type="InterPro" id="IPR037523">
    <property type="entry name" value="VOC_core"/>
</dbReference>
<comment type="caution">
    <text evidence="2">The sequence shown here is derived from an EMBL/GenBank/DDBJ whole genome shotgun (WGS) entry which is preliminary data.</text>
</comment>
<dbReference type="PROSITE" id="PS51819">
    <property type="entry name" value="VOC"/>
    <property type="match status" value="1"/>
</dbReference>
<proteinExistence type="predicted"/>